<evidence type="ECO:0000313" key="2">
    <source>
        <dbReference type="Proteomes" id="UP000306509"/>
    </source>
</evidence>
<dbReference type="Gene3D" id="1.20.1500.10">
    <property type="entry name" value="YheA/YmcA-like"/>
    <property type="match status" value="1"/>
</dbReference>
<dbReference type="AlphaFoldDB" id="A0A4U8PYT3"/>
<reference evidence="1 2" key="1">
    <citation type="journal article" date="2019" name="Anaerobe">
        <title>Detection of Robinsoniella peoriensis in multiple bone samples of a trauma patient.</title>
        <authorList>
            <person name="Schrottner P."/>
            <person name="Hartwich K."/>
            <person name="Bunk B."/>
            <person name="Schober I."/>
            <person name="Helbig S."/>
            <person name="Rudolph W.W."/>
            <person name="Gunzer F."/>
        </authorList>
    </citation>
    <scope>NUCLEOTIDE SEQUENCE [LARGE SCALE GENOMIC DNA]</scope>
    <source>
        <strain evidence="1 2">DSM 106044</strain>
    </source>
</reference>
<keyword evidence="2" id="KW-1185">Reference proteome</keyword>
<dbReference type="STRING" id="180332.GCA_000797495_01298"/>
<dbReference type="RefSeq" id="WP_027297015.1">
    <property type="nucleotide sequence ID" value="NZ_CABMJZ010000024.1"/>
</dbReference>
<dbReference type="OrthoDB" id="1766338at2"/>
<accession>A0A4U8PYT3</accession>
<dbReference type="Proteomes" id="UP000306509">
    <property type="component" value="Unassembled WGS sequence"/>
</dbReference>
<evidence type="ECO:0000313" key="1">
    <source>
        <dbReference type="EMBL" id="TLC97519.1"/>
    </source>
</evidence>
<organism evidence="1 2">
    <name type="scientific">Robinsoniella peoriensis</name>
    <dbReference type="NCBI Taxonomy" id="180332"/>
    <lineage>
        <taxon>Bacteria</taxon>
        <taxon>Bacillati</taxon>
        <taxon>Bacillota</taxon>
        <taxon>Clostridia</taxon>
        <taxon>Lachnospirales</taxon>
        <taxon>Lachnospiraceae</taxon>
        <taxon>Robinsoniella</taxon>
    </lineage>
</organism>
<dbReference type="EMBL" id="QGQD01000119">
    <property type="protein sequence ID" value="TLC97519.1"/>
    <property type="molecule type" value="Genomic_DNA"/>
</dbReference>
<evidence type="ECO:0008006" key="3">
    <source>
        <dbReference type="Google" id="ProtNLM"/>
    </source>
</evidence>
<gene>
    <name evidence="1" type="ORF">DSM106044_05674</name>
</gene>
<dbReference type="InterPro" id="IPR023378">
    <property type="entry name" value="YheA/YmcA-like_dom_sf"/>
</dbReference>
<sequence>MDKVTACLEALVEAVQECTAYRDFEKAKIRLKDNPELKAQIDEFRKKNFEMQSLKEDKDLFQELQKIQKDYAEFRKNPLVEDYLKSELRVCKMLQKIDQDIMNVIEMDIDDFAGELNL</sequence>
<name>A0A4U8PYT3_9FIRM</name>
<protein>
    <recommendedName>
        <fullName evidence="3">YlbF family regulator</fullName>
    </recommendedName>
</protein>
<dbReference type="Pfam" id="PF06133">
    <property type="entry name" value="Com_YlbF"/>
    <property type="match status" value="1"/>
</dbReference>
<proteinExistence type="predicted"/>
<dbReference type="SUPFAM" id="SSF158622">
    <property type="entry name" value="YheA/YmcA-like"/>
    <property type="match status" value="1"/>
</dbReference>
<dbReference type="InterPro" id="IPR010368">
    <property type="entry name" value="Com_YlbF"/>
</dbReference>
<comment type="caution">
    <text evidence="1">The sequence shown here is derived from an EMBL/GenBank/DDBJ whole genome shotgun (WGS) entry which is preliminary data.</text>
</comment>